<feature type="transmembrane region" description="Helical" evidence="9">
    <location>
        <begin position="38"/>
        <end position="62"/>
    </location>
</feature>
<protein>
    <recommendedName>
        <fullName evidence="2">histidine kinase</fullName>
        <ecNumber evidence="2">2.7.13.3</ecNumber>
    </recommendedName>
</protein>
<dbReference type="SMART" id="SM00387">
    <property type="entry name" value="HATPase_c"/>
    <property type="match status" value="1"/>
</dbReference>
<evidence type="ECO:0000313" key="12">
    <source>
        <dbReference type="EMBL" id="EFJ23117.1"/>
    </source>
</evidence>
<organism evidence="13">
    <name type="scientific">Selaginella moellendorffii</name>
    <name type="common">Spikemoss</name>
    <dbReference type="NCBI Taxonomy" id="88036"/>
    <lineage>
        <taxon>Eukaryota</taxon>
        <taxon>Viridiplantae</taxon>
        <taxon>Streptophyta</taxon>
        <taxon>Embryophyta</taxon>
        <taxon>Tracheophyta</taxon>
        <taxon>Lycopodiopsida</taxon>
        <taxon>Selaginellales</taxon>
        <taxon>Selaginellaceae</taxon>
        <taxon>Selaginella</taxon>
    </lineage>
</organism>
<dbReference type="InterPro" id="IPR005467">
    <property type="entry name" value="His_kinase_dom"/>
</dbReference>
<keyword evidence="3 7" id="KW-0597">Phosphoprotein</keyword>
<evidence type="ECO:0000256" key="7">
    <source>
        <dbReference type="PROSITE-ProRule" id="PRU00169"/>
    </source>
</evidence>
<gene>
    <name evidence="12" type="ORF">SELMODRAFT_104037</name>
</gene>
<dbReference type="Gene3D" id="3.30.565.10">
    <property type="entry name" value="Histidine kinase-like ATPase, C-terminal domain"/>
    <property type="match status" value="1"/>
</dbReference>
<feature type="domain" description="Histidine kinase" evidence="10">
    <location>
        <begin position="461"/>
        <end position="694"/>
    </location>
</feature>
<dbReference type="PANTHER" id="PTHR43711:SF1">
    <property type="entry name" value="HISTIDINE KINASE 1"/>
    <property type="match status" value="1"/>
</dbReference>
<dbReference type="InterPro" id="IPR003594">
    <property type="entry name" value="HATPase_dom"/>
</dbReference>
<evidence type="ECO:0000256" key="1">
    <source>
        <dbReference type="ARBA" id="ARBA00000085"/>
    </source>
</evidence>
<dbReference type="InterPro" id="IPR003661">
    <property type="entry name" value="HisK_dim/P_dom"/>
</dbReference>
<evidence type="ECO:0000256" key="9">
    <source>
        <dbReference type="SAM" id="Phobius"/>
    </source>
</evidence>
<dbReference type="InParanoid" id="D8RWN3"/>
<feature type="transmembrane region" description="Helical" evidence="9">
    <location>
        <begin position="371"/>
        <end position="391"/>
    </location>
</feature>
<dbReference type="HOGENOM" id="CLU_000445_104_15_1"/>
<dbReference type="GO" id="GO:0000155">
    <property type="term" value="F:phosphorelay sensor kinase activity"/>
    <property type="evidence" value="ECO:0007669"/>
    <property type="project" value="InterPro"/>
</dbReference>
<proteinExistence type="predicted"/>
<dbReference type="Pfam" id="PF02518">
    <property type="entry name" value="HATPase_c"/>
    <property type="match status" value="1"/>
</dbReference>
<name>D8RWN3_SELML</name>
<dbReference type="Pfam" id="PF00512">
    <property type="entry name" value="HisKA"/>
    <property type="match status" value="1"/>
</dbReference>
<dbReference type="Pfam" id="PF00072">
    <property type="entry name" value="Response_reg"/>
    <property type="match status" value="1"/>
</dbReference>
<sequence>MKRAKLRKWRPGIFRRARVERNPLVALEKCRSSYYGVFGARIAIMLMLAILIGLITILTWHFTTAYATKSIKSLAYSLRVELLKRTISRSWNLISTTLDATTTLANLSDYMIPKHFSSILWTYTQPQHLVMRNITWAVFSSRQSLKTLSVLYSNGQLLAFDRNPLNNKTYYLFSNNSAASTLGTEFLESVEASTTGQWYKEELNPSTGQPIDSAVSIPSVNFSDYTGNVSTLKTGETFWHVAVGSTDNECLLSSAADVRHPVTNELMATVVVTSALSGISNLMKDLARNYSGSFYLTSYDGLLLASSSNHSLVRVLSHGPKLTPAVDAQDSVIRDGARWLREYHTDSILKQKEVHAEDVVLGGKKFYIDSFYWNLTGLPLIGVILLPRSYVLGDVDDRGRTTLIILVSVAISILVVGCLLILIFTSGVSTEMKLRSELIKHLHARQRAEASSNYKSQFLANMSHELRTPMAAVIGLLDILLTDACLTVEQIAIVSQIRHCSTALLRLLNNILDLSKVESGKLVLEKVDFNIRHELEAVIDMFSVQCVDIDIVLDLADNVPQMVRGDLTRTVQIFANLIGNSIKFTSSGYITIRGWAEPFVSRYEPLEASGGHIEKFLLWFEVDDSGCAGIDPSKWETVFDSFVQADTSTSRTHGGTGLGLCIVRSLVSKMGGEIKVVKKEEPGTLMRFYLMYDSPFEVSTPDNTTHLAQSPSFPVLIGMKGMKLRSFLTDWVAEQRLDVSSTEDWNSLIGHMDKELPDSESSKKLLVVLDTRLLPANLEALTDHLNALNNFSKRGALVSWVLNHDTPASVKMRIRDKGYSIMVNKPLYKSKLFMLLKSLVGTLPDSFCFIPGLQWKDGILGLRNTSVDYAQDTIWYGKEPPKALERLSKRMDLILGEVASHVSQKTHCGDDEDGFSSTRGSQDISHRAMELKEYTDEERKEPRASLTGIHILLAEDTPVIQKVAVVLLKKLGATVVAVADGQAAVEAWKGSLKDQAVVDEERKPFDLILMDCQMPRMDGYGATREIRKAEEGSGSHVPIVALTAHAMSSDEERCLEVGMDAYLTKPIDCKLMATTILSLTKKIVWT</sequence>
<dbReference type="KEGG" id="smo:SELMODRAFT_104037"/>
<dbReference type="Gramene" id="EFJ23117">
    <property type="protein sequence ID" value="EFJ23117"/>
    <property type="gene ID" value="SELMODRAFT_104037"/>
</dbReference>
<dbReference type="OMA" id="ECHEIDA"/>
<dbReference type="InterPro" id="IPR036890">
    <property type="entry name" value="HATPase_C_sf"/>
</dbReference>
<dbReference type="Proteomes" id="UP000001514">
    <property type="component" value="Unassembled WGS sequence"/>
</dbReference>
<keyword evidence="5" id="KW-0418">Kinase</keyword>
<keyword evidence="13" id="KW-1185">Reference proteome</keyword>
<keyword evidence="6" id="KW-0902">Two-component regulatory system</keyword>
<dbReference type="InterPro" id="IPR036097">
    <property type="entry name" value="HisK_dim/P_sf"/>
</dbReference>
<keyword evidence="9" id="KW-0812">Transmembrane</keyword>
<evidence type="ECO:0000256" key="5">
    <source>
        <dbReference type="ARBA" id="ARBA00022777"/>
    </source>
</evidence>
<dbReference type="AlphaFoldDB" id="D8RWN3"/>
<comment type="catalytic activity">
    <reaction evidence="1">
        <text>ATP + protein L-histidine = ADP + protein N-phospho-L-histidine.</text>
        <dbReference type="EC" id="2.7.13.3"/>
    </reaction>
</comment>
<dbReference type="PROSITE" id="PS50109">
    <property type="entry name" value="HIS_KIN"/>
    <property type="match status" value="1"/>
</dbReference>
<evidence type="ECO:0000256" key="8">
    <source>
        <dbReference type="SAM" id="MobiDB-lite"/>
    </source>
</evidence>
<dbReference type="InterPro" id="IPR004358">
    <property type="entry name" value="Sig_transdc_His_kin-like_C"/>
</dbReference>
<evidence type="ECO:0000259" key="11">
    <source>
        <dbReference type="PROSITE" id="PS50110"/>
    </source>
</evidence>
<evidence type="ECO:0000256" key="6">
    <source>
        <dbReference type="ARBA" id="ARBA00023012"/>
    </source>
</evidence>
<dbReference type="FunFam" id="1.10.287.130:FF:000025">
    <property type="entry name" value="Histidine kinase 1-like protein"/>
    <property type="match status" value="1"/>
</dbReference>
<dbReference type="PANTHER" id="PTHR43711">
    <property type="entry name" value="TWO-COMPONENT HISTIDINE KINASE"/>
    <property type="match status" value="1"/>
</dbReference>
<keyword evidence="9" id="KW-1133">Transmembrane helix</keyword>
<keyword evidence="4" id="KW-0808">Transferase</keyword>
<dbReference type="InterPro" id="IPR050736">
    <property type="entry name" value="Sensor_HK_Regulatory"/>
</dbReference>
<dbReference type="InterPro" id="IPR001789">
    <property type="entry name" value="Sig_transdc_resp-reg_receiver"/>
</dbReference>
<feature type="modified residue" description="4-aspartylphosphate" evidence="7">
    <location>
        <position position="1011"/>
    </location>
</feature>
<dbReference type="FunCoup" id="D8RWN3">
    <property type="interactions" value="11"/>
</dbReference>
<dbReference type="CDD" id="cd17546">
    <property type="entry name" value="REC_hyHK_CKI1_RcsC-like"/>
    <property type="match status" value="1"/>
</dbReference>
<dbReference type="SMART" id="SM00448">
    <property type="entry name" value="REC"/>
    <property type="match status" value="1"/>
</dbReference>
<dbReference type="Gene3D" id="3.40.50.2300">
    <property type="match status" value="1"/>
</dbReference>
<dbReference type="SUPFAM" id="SSF55874">
    <property type="entry name" value="ATPase domain of HSP90 chaperone/DNA topoisomerase II/histidine kinase"/>
    <property type="match status" value="1"/>
</dbReference>
<evidence type="ECO:0000256" key="3">
    <source>
        <dbReference type="ARBA" id="ARBA00022553"/>
    </source>
</evidence>
<dbReference type="Gene3D" id="1.10.287.130">
    <property type="match status" value="1"/>
</dbReference>
<dbReference type="EMBL" id="GL377593">
    <property type="protein sequence ID" value="EFJ23117.1"/>
    <property type="molecule type" value="Genomic_DNA"/>
</dbReference>
<dbReference type="SUPFAM" id="SSF52172">
    <property type="entry name" value="CheY-like"/>
    <property type="match status" value="1"/>
</dbReference>
<dbReference type="eggNOG" id="KOG0519">
    <property type="taxonomic scope" value="Eukaryota"/>
</dbReference>
<evidence type="ECO:0000256" key="4">
    <source>
        <dbReference type="ARBA" id="ARBA00022679"/>
    </source>
</evidence>
<dbReference type="InterPro" id="IPR011006">
    <property type="entry name" value="CheY-like_superfamily"/>
</dbReference>
<feature type="region of interest" description="Disordered" evidence="8">
    <location>
        <begin position="905"/>
        <end position="924"/>
    </location>
</feature>
<dbReference type="CDD" id="cd00082">
    <property type="entry name" value="HisKA"/>
    <property type="match status" value="1"/>
</dbReference>
<evidence type="ECO:0000313" key="13">
    <source>
        <dbReference type="Proteomes" id="UP000001514"/>
    </source>
</evidence>
<dbReference type="EC" id="2.7.13.3" evidence="2"/>
<dbReference type="SMART" id="SM00388">
    <property type="entry name" value="HisKA"/>
    <property type="match status" value="1"/>
</dbReference>
<reference evidence="12 13" key="1">
    <citation type="journal article" date="2011" name="Science">
        <title>The Selaginella genome identifies genetic changes associated with the evolution of vascular plants.</title>
        <authorList>
            <person name="Banks J.A."/>
            <person name="Nishiyama T."/>
            <person name="Hasebe M."/>
            <person name="Bowman J.L."/>
            <person name="Gribskov M."/>
            <person name="dePamphilis C."/>
            <person name="Albert V.A."/>
            <person name="Aono N."/>
            <person name="Aoyama T."/>
            <person name="Ambrose B.A."/>
            <person name="Ashton N.W."/>
            <person name="Axtell M.J."/>
            <person name="Barker E."/>
            <person name="Barker M.S."/>
            <person name="Bennetzen J.L."/>
            <person name="Bonawitz N.D."/>
            <person name="Chapple C."/>
            <person name="Cheng C."/>
            <person name="Correa L.G."/>
            <person name="Dacre M."/>
            <person name="DeBarry J."/>
            <person name="Dreyer I."/>
            <person name="Elias M."/>
            <person name="Engstrom E.M."/>
            <person name="Estelle M."/>
            <person name="Feng L."/>
            <person name="Finet C."/>
            <person name="Floyd S.K."/>
            <person name="Frommer W.B."/>
            <person name="Fujita T."/>
            <person name="Gramzow L."/>
            <person name="Gutensohn M."/>
            <person name="Harholt J."/>
            <person name="Hattori M."/>
            <person name="Heyl A."/>
            <person name="Hirai T."/>
            <person name="Hiwatashi Y."/>
            <person name="Ishikawa M."/>
            <person name="Iwata M."/>
            <person name="Karol K.G."/>
            <person name="Koehler B."/>
            <person name="Kolukisaoglu U."/>
            <person name="Kubo M."/>
            <person name="Kurata T."/>
            <person name="Lalonde S."/>
            <person name="Li K."/>
            <person name="Li Y."/>
            <person name="Litt A."/>
            <person name="Lyons E."/>
            <person name="Manning G."/>
            <person name="Maruyama T."/>
            <person name="Michael T.P."/>
            <person name="Mikami K."/>
            <person name="Miyazaki S."/>
            <person name="Morinaga S."/>
            <person name="Murata T."/>
            <person name="Mueller-Roeber B."/>
            <person name="Nelson D.R."/>
            <person name="Obara M."/>
            <person name="Oguri Y."/>
            <person name="Olmstead R.G."/>
            <person name="Onodera N."/>
            <person name="Petersen B.L."/>
            <person name="Pils B."/>
            <person name="Prigge M."/>
            <person name="Rensing S.A."/>
            <person name="Riano-Pachon D.M."/>
            <person name="Roberts A.W."/>
            <person name="Sato Y."/>
            <person name="Scheller H.V."/>
            <person name="Schulz B."/>
            <person name="Schulz C."/>
            <person name="Shakirov E.V."/>
            <person name="Shibagaki N."/>
            <person name="Shinohara N."/>
            <person name="Shippen D.E."/>
            <person name="Soerensen I."/>
            <person name="Sotooka R."/>
            <person name="Sugimoto N."/>
            <person name="Sugita M."/>
            <person name="Sumikawa N."/>
            <person name="Tanurdzic M."/>
            <person name="Theissen G."/>
            <person name="Ulvskov P."/>
            <person name="Wakazuki S."/>
            <person name="Weng J.K."/>
            <person name="Willats W.W."/>
            <person name="Wipf D."/>
            <person name="Wolf P.G."/>
            <person name="Yang L."/>
            <person name="Zimmer A.D."/>
            <person name="Zhu Q."/>
            <person name="Mitros T."/>
            <person name="Hellsten U."/>
            <person name="Loque D."/>
            <person name="Otillar R."/>
            <person name="Salamov A."/>
            <person name="Schmutz J."/>
            <person name="Shapiro H."/>
            <person name="Lindquist E."/>
            <person name="Lucas S."/>
            <person name="Rokhsar D."/>
            <person name="Grigoriev I.V."/>
        </authorList>
    </citation>
    <scope>NUCLEOTIDE SEQUENCE [LARGE SCALE GENOMIC DNA]</scope>
</reference>
<evidence type="ECO:0000259" key="10">
    <source>
        <dbReference type="PROSITE" id="PS50109"/>
    </source>
</evidence>
<feature type="domain" description="Response regulatory" evidence="11">
    <location>
        <begin position="950"/>
        <end position="1080"/>
    </location>
</feature>
<evidence type="ECO:0000256" key="2">
    <source>
        <dbReference type="ARBA" id="ARBA00012438"/>
    </source>
</evidence>
<accession>D8RWN3</accession>
<dbReference type="PROSITE" id="PS50110">
    <property type="entry name" value="RESPONSE_REGULATORY"/>
    <property type="match status" value="1"/>
</dbReference>
<feature type="transmembrane region" description="Helical" evidence="9">
    <location>
        <begin position="403"/>
        <end position="424"/>
    </location>
</feature>
<dbReference type="PRINTS" id="PR00344">
    <property type="entry name" value="BCTRLSENSOR"/>
</dbReference>
<dbReference type="SUPFAM" id="SSF47384">
    <property type="entry name" value="Homodimeric domain of signal transducing histidine kinase"/>
    <property type="match status" value="1"/>
</dbReference>
<keyword evidence="9" id="KW-0472">Membrane</keyword>